<keyword evidence="1" id="KW-1133">Transmembrane helix</keyword>
<dbReference type="STRING" id="356660.SAMN05444336_101425"/>
<feature type="transmembrane region" description="Helical" evidence="1">
    <location>
        <begin position="6"/>
        <end position="24"/>
    </location>
</feature>
<protein>
    <recommendedName>
        <fullName evidence="4">Histidine kinase</fullName>
    </recommendedName>
</protein>
<proteinExistence type="predicted"/>
<keyword evidence="1" id="KW-0812">Transmembrane</keyword>
<accession>A0A1H2RRQ3</accession>
<reference evidence="2 3" key="1">
    <citation type="submission" date="2016-10" db="EMBL/GenBank/DDBJ databases">
        <authorList>
            <person name="de Groot N.N."/>
        </authorList>
    </citation>
    <scope>NUCLEOTIDE SEQUENCE [LARGE SCALE GENOMIC DNA]</scope>
    <source>
        <strain evidence="2 3">DSM 17890</strain>
    </source>
</reference>
<evidence type="ECO:0000256" key="1">
    <source>
        <dbReference type="SAM" id="Phobius"/>
    </source>
</evidence>
<organism evidence="2 3">
    <name type="scientific">Albimonas donghaensis</name>
    <dbReference type="NCBI Taxonomy" id="356660"/>
    <lineage>
        <taxon>Bacteria</taxon>
        <taxon>Pseudomonadati</taxon>
        <taxon>Pseudomonadota</taxon>
        <taxon>Alphaproteobacteria</taxon>
        <taxon>Rhodobacterales</taxon>
        <taxon>Paracoccaceae</taxon>
        <taxon>Albimonas</taxon>
    </lineage>
</organism>
<dbReference type="Pfam" id="PF20044">
    <property type="entry name" value="DUF6446"/>
    <property type="match status" value="1"/>
</dbReference>
<gene>
    <name evidence="2" type="ORF">SAMN05444336_101425</name>
</gene>
<name>A0A1H2RRQ3_9RHOB</name>
<dbReference type="AlphaFoldDB" id="A0A1H2RRQ3"/>
<dbReference type="RefSeq" id="WP_092679475.1">
    <property type="nucleotide sequence ID" value="NZ_FNMZ01000001.1"/>
</dbReference>
<evidence type="ECO:0008006" key="4">
    <source>
        <dbReference type="Google" id="ProtNLM"/>
    </source>
</evidence>
<evidence type="ECO:0000313" key="2">
    <source>
        <dbReference type="EMBL" id="SDW21309.1"/>
    </source>
</evidence>
<dbReference type="EMBL" id="FNMZ01000001">
    <property type="protein sequence ID" value="SDW21309.1"/>
    <property type="molecule type" value="Genomic_DNA"/>
</dbReference>
<sequence>MRSRPLILAFAGFCIAFGAALWWFQTRAFYTREDGVTEIEIQGSTLPVVEYDGIDAATSPLKLRACFRIADGVAPDALQHVAEAEAPTPLVAPSWFECFDAAEIAEGIEAGPIRAVLAARNTPYGFDRIVAAGPDGRGWMWRQINACGTATFDGKPLPDGCPPAPED</sequence>
<dbReference type="OrthoDB" id="7819947at2"/>
<dbReference type="Proteomes" id="UP000199118">
    <property type="component" value="Unassembled WGS sequence"/>
</dbReference>
<dbReference type="InterPro" id="IPR045616">
    <property type="entry name" value="DUF6446"/>
</dbReference>
<keyword evidence="1" id="KW-0472">Membrane</keyword>
<evidence type="ECO:0000313" key="3">
    <source>
        <dbReference type="Proteomes" id="UP000199118"/>
    </source>
</evidence>
<keyword evidence="3" id="KW-1185">Reference proteome</keyword>